<dbReference type="KEGG" id="mej:Q7A_725"/>
<dbReference type="EMBL" id="CP003390">
    <property type="protein sequence ID" value="AFI83571.1"/>
    <property type="molecule type" value="Genomic_DNA"/>
</dbReference>
<dbReference type="RefSeq" id="WP_014705946.1">
    <property type="nucleotide sequence ID" value="NC_017857.3"/>
</dbReference>
<gene>
    <name evidence="1" type="ordered locus">Q7A_725</name>
</gene>
<dbReference type="PATRIC" id="fig|754476.3.peg.715"/>
<evidence type="ECO:0008006" key="3">
    <source>
        <dbReference type="Google" id="ProtNLM"/>
    </source>
</evidence>
<dbReference type="eggNOG" id="ENOG5032QN7">
    <property type="taxonomic scope" value="Bacteria"/>
</dbReference>
<accession>I1XGQ2</accession>
<keyword evidence="2" id="KW-1185">Reference proteome</keyword>
<dbReference type="STRING" id="754476.Q7A_725"/>
<name>I1XGQ2_METNJ</name>
<reference evidence="1 2" key="1">
    <citation type="journal article" date="2012" name="J. Bacteriol.">
        <title>Complete genome sequences of Methylophaga sp. strain JAM1 and Methylophaga sp. strain JAM7.</title>
        <authorList>
            <person name="Villeneuve C."/>
            <person name="Martineau C."/>
            <person name="Mauffrey F."/>
            <person name="Villemur R."/>
        </authorList>
    </citation>
    <scope>NUCLEOTIDE SEQUENCE [LARGE SCALE GENOMIC DNA]</scope>
    <source>
        <strain evidence="1 2">JAM1</strain>
    </source>
</reference>
<reference evidence="1 2" key="2">
    <citation type="journal article" date="2013" name="Int. J. Syst. Evol. Microbiol.">
        <title>Methylophaga nitratireducenticrescens sp. nov. and Methylophaga frappieri sp. nov., isolated from the biofilm of the methanol-fed denitrification system treating the seawater at the Montreal Biodome.</title>
        <authorList>
            <person name="Villeneuve C."/>
            <person name="Martineau C."/>
            <person name="Mauffrey F."/>
            <person name="Villemur R."/>
        </authorList>
    </citation>
    <scope>NUCLEOTIDE SEQUENCE [LARGE SCALE GENOMIC DNA]</scope>
    <source>
        <strain evidence="1 2">JAM1</strain>
    </source>
</reference>
<dbReference type="HOGENOM" id="CLU_1347573_0_0_6"/>
<evidence type="ECO:0000313" key="2">
    <source>
        <dbReference type="Proteomes" id="UP000009144"/>
    </source>
</evidence>
<dbReference type="Pfam" id="PF21980">
    <property type="entry name" value="MksE"/>
    <property type="match status" value="1"/>
</dbReference>
<proteinExistence type="predicted"/>
<protein>
    <recommendedName>
        <fullName evidence="3">DUF4194 domain-containing protein</fullName>
    </recommendedName>
</protein>
<dbReference type="AlphaFoldDB" id="I1XGQ2"/>
<sequence>MNELQTEFDAVRASDSQQIYKALTAGKIISKYFYDDLKAEIKQSPLFTVIFNHLGHFKKLYQHIGFELVFDPDGDFFYVRDYDEGETEEADENAFRVQVALLIIGRFYSRSGRDLEGLIRPDMGLDETDFRILSDTEEYIDILQASRLPSDWIKVMDFLLERSFAHRLGEQRYILNPAALSFLSRLVTNYNQQVEIHEDFEKVSI</sequence>
<organism evidence="1 2">
    <name type="scientific">Methylophaga nitratireducenticrescens</name>
    <dbReference type="NCBI Taxonomy" id="754476"/>
    <lineage>
        <taxon>Bacteria</taxon>
        <taxon>Pseudomonadati</taxon>
        <taxon>Pseudomonadota</taxon>
        <taxon>Gammaproteobacteria</taxon>
        <taxon>Thiotrichales</taxon>
        <taxon>Piscirickettsiaceae</taxon>
        <taxon>Methylophaga</taxon>
    </lineage>
</organism>
<dbReference type="InterPro" id="IPR053841">
    <property type="entry name" value="MksE"/>
</dbReference>
<dbReference type="OrthoDB" id="5813551at2"/>
<evidence type="ECO:0000313" key="1">
    <source>
        <dbReference type="EMBL" id="AFI83571.1"/>
    </source>
</evidence>
<dbReference type="Proteomes" id="UP000009144">
    <property type="component" value="Chromosome"/>
</dbReference>